<dbReference type="OrthoDB" id="5365785at2759"/>
<dbReference type="PANTHER" id="PTHR47663:SF1">
    <property type="entry name" value="XYLANOLYTIC TRANSCRIPTIONAL ACTIVATOR XLNR-RELATED"/>
    <property type="match status" value="1"/>
</dbReference>
<keyword evidence="4" id="KW-0804">Transcription</keyword>
<dbReference type="GO" id="GO:0003677">
    <property type="term" value="F:DNA binding"/>
    <property type="evidence" value="ECO:0007669"/>
    <property type="project" value="UniProtKB-KW"/>
</dbReference>
<keyword evidence="3" id="KW-0238">DNA-binding</keyword>
<organism evidence="9 10">
    <name type="scientific">Cladophialophora psammophila CBS 110553</name>
    <dbReference type="NCBI Taxonomy" id="1182543"/>
    <lineage>
        <taxon>Eukaryota</taxon>
        <taxon>Fungi</taxon>
        <taxon>Dikarya</taxon>
        <taxon>Ascomycota</taxon>
        <taxon>Pezizomycotina</taxon>
        <taxon>Eurotiomycetes</taxon>
        <taxon>Chaetothyriomycetidae</taxon>
        <taxon>Chaetothyriales</taxon>
        <taxon>Herpotrichiellaceae</taxon>
        <taxon>Cladophialophora</taxon>
    </lineage>
</organism>
<keyword evidence="7" id="KW-0472">Membrane</keyword>
<gene>
    <name evidence="9" type="ORF">A1O5_06897</name>
</gene>
<comment type="caution">
    <text evidence="9">The sequence shown here is derived from an EMBL/GenBank/DDBJ whole genome shotgun (WGS) entry which is preliminary data.</text>
</comment>
<dbReference type="InterPro" id="IPR007219">
    <property type="entry name" value="XnlR_reg_dom"/>
</dbReference>
<feature type="compositionally biased region" description="Polar residues" evidence="6">
    <location>
        <begin position="60"/>
        <end position="69"/>
    </location>
</feature>
<evidence type="ECO:0000256" key="3">
    <source>
        <dbReference type="ARBA" id="ARBA00023125"/>
    </source>
</evidence>
<feature type="region of interest" description="Disordered" evidence="6">
    <location>
        <begin position="493"/>
        <end position="514"/>
    </location>
</feature>
<evidence type="ECO:0000313" key="10">
    <source>
        <dbReference type="Proteomes" id="UP000019471"/>
    </source>
</evidence>
<keyword evidence="7" id="KW-1133">Transmembrane helix</keyword>
<evidence type="ECO:0000259" key="8">
    <source>
        <dbReference type="SMART" id="SM00906"/>
    </source>
</evidence>
<dbReference type="AlphaFoldDB" id="W9WXN2"/>
<evidence type="ECO:0000256" key="7">
    <source>
        <dbReference type="SAM" id="Phobius"/>
    </source>
</evidence>
<dbReference type="eggNOG" id="ENOG502SMBZ">
    <property type="taxonomic scope" value="Eukaryota"/>
</dbReference>
<dbReference type="CDD" id="cd12148">
    <property type="entry name" value="fungal_TF_MHR"/>
    <property type="match status" value="1"/>
</dbReference>
<feature type="compositionally biased region" description="Polar residues" evidence="6">
    <location>
        <begin position="493"/>
        <end position="508"/>
    </location>
</feature>
<keyword evidence="5" id="KW-0539">Nucleus</keyword>
<dbReference type="STRING" id="1182543.W9WXN2"/>
<keyword evidence="2" id="KW-0805">Transcription regulation</keyword>
<dbReference type="Pfam" id="PF04082">
    <property type="entry name" value="Fungal_trans"/>
    <property type="match status" value="1"/>
</dbReference>
<feature type="region of interest" description="Disordered" evidence="6">
    <location>
        <begin position="50"/>
        <end position="100"/>
    </location>
</feature>
<reference evidence="9 10" key="1">
    <citation type="submission" date="2013-03" db="EMBL/GenBank/DDBJ databases">
        <title>The Genome Sequence of Cladophialophora psammophila CBS 110553.</title>
        <authorList>
            <consortium name="The Broad Institute Genomics Platform"/>
            <person name="Cuomo C."/>
            <person name="de Hoog S."/>
            <person name="Gorbushina A."/>
            <person name="Walker B."/>
            <person name="Young S.K."/>
            <person name="Zeng Q."/>
            <person name="Gargeya S."/>
            <person name="Fitzgerald M."/>
            <person name="Haas B."/>
            <person name="Abouelleil A."/>
            <person name="Allen A.W."/>
            <person name="Alvarado L."/>
            <person name="Arachchi H.M."/>
            <person name="Berlin A.M."/>
            <person name="Chapman S.B."/>
            <person name="Gainer-Dewar J."/>
            <person name="Goldberg J."/>
            <person name="Griggs A."/>
            <person name="Gujja S."/>
            <person name="Hansen M."/>
            <person name="Howarth C."/>
            <person name="Imamovic A."/>
            <person name="Ireland A."/>
            <person name="Larimer J."/>
            <person name="McCowan C."/>
            <person name="Murphy C."/>
            <person name="Pearson M."/>
            <person name="Poon T.W."/>
            <person name="Priest M."/>
            <person name="Roberts A."/>
            <person name="Saif S."/>
            <person name="Shea T."/>
            <person name="Sisk P."/>
            <person name="Sykes S."/>
            <person name="Wortman J."/>
            <person name="Nusbaum C."/>
            <person name="Birren B."/>
        </authorList>
    </citation>
    <scope>NUCLEOTIDE SEQUENCE [LARGE SCALE GENOMIC DNA]</scope>
    <source>
        <strain evidence="9 10">CBS 110553</strain>
    </source>
</reference>
<dbReference type="HOGENOM" id="CLU_006123_0_1_1"/>
<sequence>MSPETTVEDIPCPAETERGLARKELRASDLHILEGRSSSDAQFTDTFNQHGASIRPNLGHNISSYNFPHQSEHAGQDIPEPSGPVGSQLPPPRPRPESFSTAQLTNNFAVEAQSGRHAQAGPSAVRSFLCLESIRPLLNNLISPEDACDLLEFYFAQAGSSLFRSASPYVLTHVLRKRSLLHPTKPRETTPALLTTMLWVSAQTADIPLLLLPGERSRVCEALRKLSTSLIHDRDRDHWQRSPGGRLVQQSSFCYSKPTREAKSAEERQTDPPPSLIDDVLTFILMCIVISGGDFKTDCYPWWSKAVRLAQALGLNRVDASEGKYGSGCPTSSHICQGSNIDGQCYAALEAQEERRRVFWLLFCLDRHLALAFNGIPNISDDECDVYIPLPDDIWENFETVPTELRTRRSHGPPTSVTGTSFFEYFLPLMAIMGDVIHIHHRRYHPRFGTLDDQNSISMVEELFANCAQSISDLESRYETEELDGAIPASEFLTPNSGFQESPLNQAVGTPAGRRPKSRALAQLVTSYSTFILHVLHVLLYGKWDAVSMLENEDGWITSVPFMKCASHAIAASEAVSQILRCDPELTFMPYLFGIYLLHGSFILLLFADRMPQLGPNESVEKACETIIRAHEVCVVTLSTEFQVGEHRISVGQADPTDSLTEEIPQSPAFNALQCQKCEDYQCRRKSRTPQSVVAVPMDEGS</sequence>
<protein>
    <recommendedName>
        <fullName evidence="8">Xylanolytic transcriptional activator regulatory domain-containing protein</fullName>
    </recommendedName>
</protein>
<evidence type="ECO:0000256" key="1">
    <source>
        <dbReference type="ARBA" id="ARBA00022833"/>
    </source>
</evidence>
<dbReference type="SMART" id="SM00906">
    <property type="entry name" value="Fungal_trans"/>
    <property type="match status" value="1"/>
</dbReference>
<evidence type="ECO:0000256" key="5">
    <source>
        <dbReference type="ARBA" id="ARBA00023242"/>
    </source>
</evidence>
<keyword evidence="10" id="KW-1185">Reference proteome</keyword>
<dbReference type="InterPro" id="IPR051439">
    <property type="entry name" value="XlnR/Xlr1"/>
</dbReference>
<keyword evidence="1" id="KW-0862">Zinc</keyword>
<name>W9WXN2_9EURO</name>
<dbReference type="GeneID" id="19191604"/>
<dbReference type="GO" id="GO:0006351">
    <property type="term" value="P:DNA-templated transcription"/>
    <property type="evidence" value="ECO:0007669"/>
    <property type="project" value="InterPro"/>
</dbReference>
<feature type="region of interest" description="Disordered" evidence="6">
    <location>
        <begin position="1"/>
        <end position="21"/>
    </location>
</feature>
<feature type="domain" description="Xylanolytic transcriptional activator regulatory" evidence="8">
    <location>
        <begin position="299"/>
        <end position="397"/>
    </location>
</feature>
<keyword evidence="7" id="KW-0812">Transmembrane</keyword>
<evidence type="ECO:0000256" key="4">
    <source>
        <dbReference type="ARBA" id="ARBA00023163"/>
    </source>
</evidence>
<proteinExistence type="predicted"/>
<dbReference type="RefSeq" id="XP_007745677.1">
    <property type="nucleotide sequence ID" value="XM_007747487.1"/>
</dbReference>
<evidence type="ECO:0000256" key="2">
    <source>
        <dbReference type="ARBA" id="ARBA00023015"/>
    </source>
</evidence>
<dbReference type="PANTHER" id="PTHR47663">
    <property type="entry name" value="XYLANOLYTIC TRANSCRIPTIONAL ACTIVATOR XLNR-RELATED"/>
    <property type="match status" value="1"/>
</dbReference>
<evidence type="ECO:0000256" key="6">
    <source>
        <dbReference type="SAM" id="MobiDB-lite"/>
    </source>
</evidence>
<accession>W9WXN2</accession>
<dbReference type="Proteomes" id="UP000019471">
    <property type="component" value="Unassembled WGS sequence"/>
</dbReference>
<feature type="transmembrane region" description="Helical" evidence="7">
    <location>
        <begin position="588"/>
        <end position="608"/>
    </location>
</feature>
<dbReference type="EMBL" id="AMGX01000010">
    <property type="protein sequence ID" value="EXJ69825.1"/>
    <property type="molecule type" value="Genomic_DNA"/>
</dbReference>
<evidence type="ECO:0000313" key="9">
    <source>
        <dbReference type="EMBL" id="EXJ69825.1"/>
    </source>
</evidence>
<dbReference type="GO" id="GO:0008270">
    <property type="term" value="F:zinc ion binding"/>
    <property type="evidence" value="ECO:0007669"/>
    <property type="project" value="InterPro"/>
</dbReference>